<dbReference type="OrthoDB" id="10576472at2759"/>
<keyword evidence="3" id="KW-1185">Reference proteome</keyword>
<dbReference type="Proteomes" id="UP000275846">
    <property type="component" value="Unassembled WGS sequence"/>
</dbReference>
<protein>
    <submittedName>
        <fullName evidence="4">Secreted protein</fullName>
    </submittedName>
</protein>
<name>A0A183TLG9_SCHSO</name>
<evidence type="ECO:0000256" key="1">
    <source>
        <dbReference type="SAM" id="SignalP"/>
    </source>
</evidence>
<evidence type="ECO:0000313" key="3">
    <source>
        <dbReference type="Proteomes" id="UP000275846"/>
    </source>
</evidence>
<dbReference type="WBParaSite" id="SSLN_0001797401-mRNA-1">
    <property type="protein sequence ID" value="SSLN_0001797401-mRNA-1"/>
    <property type="gene ID" value="SSLN_0001797401"/>
</dbReference>
<evidence type="ECO:0000313" key="4">
    <source>
        <dbReference type="WBParaSite" id="SSLN_0001797401-mRNA-1"/>
    </source>
</evidence>
<dbReference type="AlphaFoldDB" id="A0A183TLG9"/>
<gene>
    <name evidence="2" type="ORF">SSLN_LOCUS17317</name>
</gene>
<organism evidence="4">
    <name type="scientific">Schistocephalus solidus</name>
    <name type="common">Tapeworm</name>
    <dbReference type="NCBI Taxonomy" id="70667"/>
    <lineage>
        <taxon>Eukaryota</taxon>
        <taxon>Metazoa</taxon>
        <taxon>Spiralia</taxon>
        <taxon>Lophotrochozoa</taxon>
        <taxon>Platyhelminthes</taxon>
        <taxon>Cestoda</taxon>
        <taxon>Eucestoda</taxon>
        <taxon>Diphyllobothriidea</taxon>
        <taxon>Diphyllobothriidae</taxon>
        <taxon>Schistocephalus</taxon>
    </lineage>
</organism>
<dbReference type="EMBL" id="UYSU01042320">
    <property type="protein sequence ID" value="VDM03703.1"/>
    <property type="molecule type" value="Genomic_DNA"/>
</dbReference>
<evidence type="ECO:0000313" key="2">
    <source>
        <dbReference type="EMBL" id="VDM03703.1"/>
    </source>
</evidence>
<feature type="signal peptide" evidence="1">
    <location>
        <begin position="1"/>
        <end position="21"/>
    </location>
</feature>
<sequence>MSPRVLLTVLLCFLACEKQLATVIEQVKQSRDTIEALSPGHLALVKETNIKEKNNELFHFRLNGWSSHISCCFVTLPPLESYSQLQAQTTDIRKLLFQVICISKASGKIDWFSFLVVGNQGIFSGHRQKAKDASLFRCTPA</sequence>
<proteinExistence type="predicted"/>
<reference evidence="4" key="1">
    <citation type="submission" date="2016-06" db="UniProtKB">
        <authorList>
            <consortium name="WormBaseParasite"/>
        </authorList>
    </citation>
    <scope>IDENTIFICATION</scope>
</reference>
<feature type="chain" id="PRO_5043141576" evidence="1">
    <location>
        <begin position="22"/>
        <end position="141"/>
    </location>
</feature>
<accession>A0A183TLG9</accession>
<keyword evidence="1" id="KW-0732">Signal</keyword>
<reference evidence="2 3" key="2">
    <citation type="submission" date="2018-11" db="EMBL/GenBank/DDBJ databases">
        <authorList>
            <consortium name="Pathogen Informatics"/>
        </authorList>
    </citation>
    <scope>NUCLEOTIDE SEQUENCE [LARGE SCALE GENOMIC DNA]</scope>
    <source>
        <strain evidence="2 3">NST_G2</strain>
    </source>
</reference>